<proteinExistence type="predicted"/>
<sequence length="269" mass="29382">MSVVRLALAQQAAPDAPSRRLSLLRQWCERAALDGAHLLLLPEMWSIGYAPERMNAAHAWSDEEPMLAEVSGLARTHGLAIGFSYLARHRGALRNRLRLYGADGAVVLQYDKIHICAFTDGTETALQGGESFACADVPLGGETVRVGAMICFDREFPEAGRALMRKGVELVLVPNACAMRADAEIGDARLQQLRGRALENRFAVALCNYPAPLQDGASCLIDARGRLLAWADDGPTLLMAELDLDALRHWRAGQDGVWGESALRPAYYR</sequence>
<accession>A0A5C1DCM0</accession>
<dbReference type="PROSITE" id="PS50263">
    <property type="entry name" value="CN_HYDROLASE"/>
    <property type="match status" value="1"/>
</dbReference>
<protein>
    <submittedName>
        <fullName evidence="3">Carbon-nitrogen hydrolase family protein</fullName>
    </submittedName>
</protein>
<organism evidence="3 4">
    <name type="scientific">Chromobacterium paludis</name>
    <dbReference type="NCBI Taxonomy" id="2605945"/>
    <lineage>
        <taxon>Bacteria</taxon>
        <taxon>Pseudomonadati</taxon>
        <taxon>Pseudomonadota</taxon>
        <taxon>Betaproteobacteria</taxon>
        <taxon>Neisseriales</taxon>
        <taxon>Chromobacteriaceae</taxon>
        <taxon>Chromobacterium</taxon>
    </lineage>
</organism>
<evidence type="ECO:0000256" key="1">
    <source>
        <dbReference type="ARBA" id="ARBA00022801"/>
    </source>
</evidence>
<feature type="domain" description="CN hydrolase" evidence="2">
    <location>
        <begin position="4"/>
        <end position="244"/>
    </location>
</feature>
<dbReference type="EMBL" id="CP043473">
    <property type="protein sequence ID" value="QEL54434.1"/>
    <property type="molecule type" value="Genomic_DNA"/>
</dbReference>
<dbReference type="RefSeq" id="WP_149294824.1">
    <property type="nucleotide sequence ID" value="NZ_CP043473.1"/>
</dbReference>
<dbReference type="SUPFAM" id="SSF56317">
    <property type="entry name" value="Carbon-nitrogen hydrolase"/>
    <property type="match status" value="1"/>
</dbReference>
<dbReference type="Gene3D" id="3.60.110.10">
    <property type="entry name" value="Carbon-nitrogen hydrolase"/>
    <property type="match status" value="1"/>
</dbReference>
<gene>
    <name evidence="3" type="ORF">FYK34_02025</name>
</gene>
<dbReference type="AlphaFoldDB" id="A0A5C1DCM0"/>
<dbReference type="CDD" id="cd07197">
    <property type="entry name" value="nitrilase"/>
    <property type="match status" value="1"/>
</dbReference>
<dbReference type="PANTHER" id="PTHR43674">
    <property type="entry name" value="NITRILASE C965.09-RELATED"/>
    <property type="match status" value="1"/>
</dbReference>
<dbReference type="PANTHER" id="PTHR43674:SF16">
    <property type="entry name" value="CARBON-NITROGEN FAMILY, PUTATIVE (AFU_ORTHOLOGUE AFUA_5G02350)-RELATED"/>
    <property type="match status" value="1"/>
</dbReference>
<dbReference type="KEGG" id="chrm:FYK34_02025"/>
<dbReference type="InterPro" id="IPR036526">
    <property type="entry name" value="C-N_Hydrolase_sf"/>
</dbReference>
<dbReference type="Proteomes" id="UP000322079">
    <property type="component" value="Chromosome"/>
</dbReference>
<name>A0A5C1DCM0_9NEIS</name>
<dbReference type="GO" id="GO:0016811">
    <property type="term" value="F:hydrolase activity, acting on carbon-nitrogen (but not peptide) bonds, in linear amides"/>
    <property type="evidence" value="ECO:0007669"/>
    <property type="project" value="TreeGrafter"/>
</dbReference>
<evidence type="ECO:0000313" key="4">
    <source>
        <dbReference type="Proteomes" id="UP000322079"/>
    </source>
</evidence>
<evidence type="ECO:0000313" key="3">
    <source>
        <dbReference type="EMBL" id="QEL54434.1"/>
    </source>
</evidence>
<evidence type="ECO:0000259" key="2">
    <source>
        <dbReference type="PROSITE" id="PS50263"/>
    </source>
</evidence>
<keyword evidence="1 3" id="KW-0378">Hydrolase</keyword>
<dbReference type="Pfam" id="PF00795">
    <property type="entry name" value="CN_hydrolase"/>
    <property type="match status" value="1"/>
</dbReference>
<dbReference type="InterPro" id="IPR003010">
    <property type="entry name" value="C-N_Hydrolase"/>
</dbReference>
<reference evidence="3 4" key="1">
    <citation type="submission" date="2019-08" db="EMBL/GenBank/DDBJ databases">
        <title>Chromobacterium paludis, a novel bacterium isolated from a Maryland marsh pond.</title>
        <authorList>
            <person name="Blackburn M.B."/>
            <person name="Gundersen-Rindal D.E."/>
        </authorList>
    </citation>
    <scope>NUCLEOTIDE SEQUENCE [LARGE SCALE GENOMIC DNA]</scope>
    <source>
        <strain evidence="4">IIBBL 257-1</strain>
    </source>
</reference>
<keyword evidence="4" id="KW-1185">Reference proteome</keyword>
<dbReference type="InterPro" id="IPR050345">
    <property type="entry name" value="Aliph_Amidase/BUP"/>
</dbReference>